<dbReference type="InterPro" id="IPR058641">
    <property type="entry name" value="GVIN1_dom"/>
</dbReference>
<dbReference type="InterPro" id="IPR057365">
    <property type="entry name" value="URGCP"/>
</dbReference>
<dbReference type="Proteomes" id="UP001497623">
    <property type="component" value="Unassembled WGS sequence"/>
</dbReference>
<evidence type="ECO:0000313" key="3">
    <source>
        <dbReference type="EMBL" id="CAL4245884.1"/>
    </source>
</evidence>
<dbReference type="EMBL" id="CAXKWB010141507">
    <property type="protein sequence ID" value="CAL4245884.1"/>
    <property type="molecule type" value="Genomic_DNA"/>
</dbReference>
<protein>
    <recommendedName>
        <fullName evidence="2">VLIG-type G domain-containing protein</fullName>
    </recommendedName>
</protein>
<sequence>SFPIINDPAYYEIFNHLSNSNQQLIFIFLGTVNQKSQENLKESLNTLKRLMTIKEFKAIIGSVEGRDKNAALITSDLRQKIKIHLDLEHIAEKYNWETISKKAHRVGIRVDEDIKFCKDSKKLAENTISYLKSDNVTTLKREVLPLQGDLWSEWSRLSKELVRPEMSNVEFISKIEIERQSCRKDQFDLVQNMSPAMKDFIKNLMETKIYPEYQVNFMQWMKINLDERSHITIPDLQNKYHKLWCDLQDNRNKKDDNQINETENKLEKVERDIMASSLGLEHFMRELGQVYEAVAAFKDNSSYTFKKFELLPQVAADLLLSGFPLEIMDGDAAHMPLTWVKSVFDELTSRLGDMKVFVISVLGIQSSGKSTLLNTMFGLNFAVSAGRCTKGVFAQLIPIENPLNGNLGYDYILILDTEGLRAPELGKTKLNHDNELATLVIGMGDVTIVNIKGENTAEIEDILQIAVHAFLRMQLVNKSLKLQPGCYFVHQNVPAVNASEKMLYGYEKIQQKLDDITIAAAEHEHAREIQSFRDVIDFDVQHNVFNFTSLWQGDPPMAPANPSYSMNVLNLKSKLLMYPSKKEINCLTFSDLKARMNDLWKAILNENFVFSFKNSLEVKSYSRMEEKYASLSWEFRNEVKEWLNGSINEIQTCEEKDIASLQTKIISNLNSFINENFLKYQTDLDNFFANAKDKDIIIQWQENRKHKLKELSEELESEVQKTCDGHFTTRRAKCVGENEAESYEKDFYEHVKGLVNKYRAESISEESLNKEFAEEWNKKLNKLKFKKLEEKNISSEVFNILQKNHRQDSLLLNDQFAKYDQTINESCKLDDQPIIDKSDFRTGWGSYLPSGKSKNDIIFEIGIFTGELLKDIQSYLDEKKNNDYEKNFVYEIQNKVSDQIHQFNKDKKGYKLLKTYNIKLIVHIFRNVIPIFINMHAEYRIKNDPKHILEEDLRPRLQKYFVGTVKNFKQDETAADILSTSLEKSVLKSLKRKLPQKIANKVRDSDDLHHRYHTKANLYAKILEDLGTGKQFGKYINFIKDYKGSVRTWLKLYVSEYCKNDNGNNNLAEIATGVLEDIVSTLKDSVPFKDVNSTVKPKGISYEKWLEKYHCNIKRAIPLKENIFKLLDKEQINEICFFEEKVLEGLDNIKINLEKLFPDLDIDQLDEKPYMLLGKTLFGCTEQCPFCKSICTLNEPNHEGSHINPFHQPQGIGGYKDKASKILCLESCNVLVAGKWLFECNDPSCKCHNDGEGHAYKKYKDVNETYASWSITPDNSMDGTEYWKWVFCQFPDEFANYYAATAPNMPEVWSQIEWKDAKKSILEEFNI</sequence>
<proteinExistence type="inferred from homology"/>
<feature type="non-terminal residue" evidence="3">
    <location>
        <position position="1"/>
    </location>
</feature>
<keyword evidence="4" id="KW-1185">Reference proteome</keyword>
<gene>
    <name evidence="3" type="ORF">MNOR_LOCUS41123</name>
</gene>
<feature type="domain" description="VLIG-type G" evidence="2">
    <location>
        <begin position="353"/>
        <end position="597"/>
    </location>
</feature>
<dbReference type="PANTHER" id="PTHR14819">
    <property type="entry name" value="GTP-BINDING"/>
    <property type="match status" value="1"/>
</dbReference>
<dbReference type="InterPro" id="IPR027417">
    <property type="entry name" value="P-loop_NTPase"/>
</dbReference>
<feature type="non-terminal residue" evidence="3">
    <location>
        <position position="1327"/>
    </location>
</feature>
<dbReference type="Pfam" id="PF25974">
    <property type="entry name" value="URGCP_9th"/>
    <property type="match status" value="1"/>
</dbReference>
<dbReference type="SUPFAM" id="SSF52540">
    <property type="entry name" value="P-loop containing nucleoside triphosphate hydrolases"/>
    <property type="match status" value="1"/>
</dbReference>
<dbReference type="InterPro" id="IPR052986">
    <property type="entry name" value="VLIG_GTPase"/>
</dbReference>
<dbReference type="Pfam" id="PF25683">
    <property type="entry name" value="URGCP_GTPase"/>
    <property type="match status" value="1"/>
</dbReference>
<organism evidence="3 4">
    <name type="scientific">Meganyctiphanes norvegica</name>
    <name type="common">Northern krill</name>
    <name type="synonym">Thysanopoda norvegica</name>
    <dbReference type="NCBI Taxonomy" id="48144"/>
    <lineage>
        <taxon>Eukaryota</taxon>
        <taxon>Metazoa</taxon>
        <taxon>Ecdysozoa</taxon>
        <taxon>Arthropoda</taxon>
        <taxon>Crustacea</taxon>
        <taxon>Multicrustacea</taxon>
        <taxon>Malacostraca</taxon>
        <taxon>Eumalacostraca</taxon>
        <taxon>Eucarida</taxon>
        <taxon>Euphausiacea</taxon>
        <taxon>Euphausiidae</taxon>
        <taxon>Meganyctiphanes</taxon>
    </lineage>
</organism>
<reference evidence="3 4" key="1">
    <citation type="submission" date="2024-05" db="EMBL/GenBank/DDBJ databases">
        <authorList>
            <person name="Wallberg A."/>
        </authorList>
    </citation>
    <scope>NUCLEOTIDE SEQUENCE [LARGE SCALE GENOMIC DNA]</scope>
</reference>
<dbReference type="Gene3D" id="3.40.50.300">
    <property type="entry name" value="P-loop containing nucleotide triphosphate hydrolases"/>
    <property type="match status" value="1"/>
</dbReference>
<name>A0AAV2SV86_MEGNR</name>
<comment type="caution">
    <text evidence="3">The sequence shown here is derived from an EMBL/GenBank/DDBJ whole genome shotgun (WGS) entry which is preliminary data.</text>
</comment>
<evidence type="ECO:0000256" key="1">
    <source>
        <dbReference type="ARBA" id="ARBA00006828"/>
    </source>
</evidence>
<dbReference type="Pfam" id="PF25496">
    <property type="entry name" value="URGCP"/>
    <property type="match status" value="1"/>
</dbReference>
<evidence type="ECO:0000259" key="2">
    <source>
        <dbReference type="PROSITE" id="PS51717"/>
    </source>
</evidence>
<comment type="similarity">
    <text evidence="1">Belongs to the TRAFAC class dynamin-like GTPase superfamily. Very large inducible GTPase (VLIG) family.</text>
</comment>
<accession>A0AAV2SV86</accession>
<dbReference type="InterPro" id="IPR030383">
    <property type="entry name" value="G_VLIG_dom"/>
</dbReference>
<evidence type="ECO:0000313" key="4">
    <source>
        <dbReference type="Proteomes" id="UP001497623"/>
    </source>
</evidence>
<dbReference type="PROSITE" id="PS51717">
    <property type="entry name" value="G_VLIG"/>
    <property type="match status" value="1"/>
</dbReference>
<dbReference type="PANTHER" id="PTHR14819:SF5">
    <property type="entry name" value="INTERFERON-INDUCED VERY LARGE GTPASE 1"/>
    <property type="match status" value="1"/>
</dbReference>
<dbReference type="GO" id="GO:0005525">
    <property type="term" value="F:GTP binding"/>
    <property type="evidence" value="ECO:0007669"/>
    <property type="project" value="InterPro"/>
</dbReference>